<name>A0A4P9UQ08_METBY</name>
<dbReference type="RefSeq" id="WP_017842716.1">
    <property type="nucleotide sequence ID" value="NZ_CP035467.1"/>
</dbReference>
<dbReference type="PANTHER" id="PTHR36966">
    <property type="entry name" value="REP-ASSOCIATED TYROSINE TRANSPOSASE"/>
    <property type="match status" value="1"/>
</dbReference>
<gene>
    <name evidence="2" type="ORF">EQU24_15535</name>
</gene>
<dbReference type="SMART" id="SM01321">
    <property type="entry name" value="Y1_Tnp"/>
    <property type="match status" value="1"/>
</dbReference>
<dbReference type="Gene3D" id="3.30.70.1290">
    <property type="entry name" value="Transposase IS200-like"/>
    <property type="match status" value="1"/>
</dbReference>
<proteinExistence type="predicted"/>
<dbReference type="OrthoDB" id="9794403at2"/>
<organism evidence="2 3">
    <name type="scientific">Methylotuvimicrobium buryatense</name>
    <name type="common">Methylomicrobium buryatense</name>
    <dbReference type="NCBI Taxonomy" id="95641"/>
    <lineage>
        <taxon>Bacteria</taxon>
        <taxon>Pseudomonadati</taxon>
        <taxon>Pseudomonadota</taxon>
        <taxon>Gammaproteobacteria</taxon>
        <taxon>Methylococcales</taxon>
        <taxon>Methylococcaceae</taxon>
        <taxon>Methylotuvimicrobium</taxon>
    </lineage>
</organism>
<dbReference type="STRING" id="675511.GCA_000341735_04345"/>
<protein>
    <submittedName>
        <fullName evidence="2">Transposase</fullName>
    </submittedName>
</protein>
<evidence type="ECO:0000313" key="2">
    <source>
        <dbReference type="EMBL" id="QCW83499.1"/>
    </source>
</evidence>
<dbReference type="EMBL" id="CP035467">
    <property type="protein sequence ID" value="QCW83499.1"/>
    <property type="molecule type" value="Genomic_DNA"/>
</dbReference>
<keyword evidence="3" id="KW-1185">Reference proteome</keyword>
<dbReference type="InterPro" id="IPR002686">
    <property type="entry name" value="Transposase_17"/>
</dbReference>
<dbReference type="GO" id="GO:0006313">
    <property type="term" value="P:DNA transposition"/>
    <property type="evidence" value="ECO:0007669"/>
    <property type="project" value="InterPro"/>
</dbReference>
<dbReference type="GO" id="GO:0043565">
    <property type="term" value="F:sequence-specific DNA binding"/>
    <property type="evidence" value="ECO:0007669"/>
    <property type="project" value="TreeGrafter"/>
</dbReference>
<dbReference type="KEGG" id="mbur:EQU24_15535"/>
<evidence type="ECO:0000313" key="3">
    <source>
        <dbReference type="Proteomes" id="UP000305881"/>
    </source>
</evidence>
<dbReference type="InterPro" id="IPR036515">
    <property type="entry name" value="Transposase_17_sf"/>
</dbReference>
<dbReference type="AlphaFoldDB" id="A0A4P9UQ08"/>
<sequence length="177" mass="21176">MGRSRYKILNESYPYFHTLTVAGWQPVFTRPDSVQLLFDSFIWLQDNTDFRLHAYVVLENHLHFIASGSQHSKRIQQFKSFTARQILDLLEQRKATTLLKYFAYYKRKHKTESQYQFWQEGSHPEEIHDDTMLRQRLDYIHNNPVKRGYVDLPEHWRYSSARAYAGEGSLLPIVLLH</sequence>
<feature type="domain" description="Transposase IS200-like" evidence="1">
    <location>
        <begin position="12"/>
        <end position="143"/>
    </location>
</feature>
<dbReference type="GO" id="GO:0004803">
    <property type="term" value="F:transposase activity"/>
    <property type="evidence" value="ECO:0007669"/>
    <property type="project" value="InterPro"/>
</dbReference>
<dbReference type="PANTHER" id="PTHR36966:SF1">
    <property type="entry name" value="REP-ASSOCIATED TYROSINE TRANSPOSASE"/>
    <property type="match status" value="1"/>
</dbReference>
<dbReference type="NCBIfam" id="NF047646">
    <property type="entry name" value="REP_Tyr_transpos"/>
    <property type="match status" value="1"/>
</dbReference>
<dbReference type="Proteomes" id="UP000305881">
    <property type="component" value="Chromosome"/>
</dbReference>
<evidence type="ECO:0000259" key="1">
    <source>
        <dbReference type="SMART" id="SM01321"/>
    </source>
</evidence>
<accession>A0A4P9UQ08</accession>
<dbReference type="SUPFAM" id="SSF143422">
    <property type="entry name" value="Transposase IS200-like"/>
    <property type="match status" value="1"/>
</dbReference>
<dbReference type="InterPro" id="IPR052715">
    <property type="entry name" value="RAYT_transposase"/>
</dbReference>
<reference evidence="3" key="1">
    <citation type="journal article" date="2019" name="J. Bacteriol.">
        <title>A Mutagenic Screen Identifies a TonB-Dependent Receptor Required for the Lanthanide Metal Switch in the Type I Methanotroph 'Methylotuvimicrobium buryatense' 5GB1C.</title>
        <authorList>
            <person name="Groom J.D."/>
            <person name="Ford S.M."/>
            <person name="Pesesky M.W."/>
            <person name="Lidstrom M.E."/>
        </authorList>
    </citation>
    <scope>NUCLEOTIDE SEQUENCE [LARGE SCALE GENOMIC DNA]</scope>
    <source>
        <strain evidence="3">5GB1C</strain>
    </source>
</reference>